<evidence type="ECO:0000313" key="2">
    <source>
        <dbReference type="EMBL" id="CAD7236747.1"/>
    </source>
</evidence>
<accession>A0A7R8WRZ5</accession>
<dbReference type="EMBL" id="OB681559">
    <property type="protein sequence ID" value="CAD7236747.1"/>
    <property type="molecule type" value="Genomic_DNA"/>
</dbReference>
<proteinExistence type="predicted"/>
<name>A0A7R8WRZ5_9CRUS</name>
<evidence type="ECO:0000256" key="1">
    <source>
        <dbReference type="SAM" id="MobiDB-lite"/>
    </source>
</evidence>
<feature type="non-terminal residue" evidence="2">
    <location>
        <position position="65"/>
    </location>
</feature>
<sequence length="65" mass="7286">IQIKGFSKAKASQKQRLLKSKGFSEASQKHQKSPEVKVEEVQTLLRGLDDPSQFQMHGVHVAGQR</sequence>
<dbReference type="OrthoDB" id="421374at2759"/>
<protein>
    <submittedName>
        <fullName evidence="2">Uncharacterized protein</fullName>
    </submittedName>
</protein>
<organism evidence="2">
    <name type="scientific">Cyprideis torosa</name>
    <dbReference type="NCBI Taxonomy" id="163714"/>
    <lineage>
        <taxon>Eukaryota</taxon>
        <taxon>Metazoa</taxon>
        <taxon>Ecdysozoa</taxon>
        <taxon>Arthropoda</taxon>
        <taxon>Crustacea</taxon>
        <taxon>Oligostraca</taxon>
        <taxon>Ostracoda</taxon>
        <taxon>Podocopa</taxon>
        <taxon>Podocopida</taxon>
        <taxon>Cytherocopina</taxon>
        <taxon>Cytheroidea</taxon>
        <taxon>Cytherideidae</taxon>
        <taxon>Cyprideis</taxon>
    </lineage>
</organism>
<reference evidence="2" key="1">
    <citation type="submission" date="2020-11" db="EMBL/GenBank/DDBJ databases">
        <authorList>
            <person name="Tran Van P."/>
        </authorList>
    </citation>
    <scope>NUCLEOTIDE SEQUENCE</scope>
</reference>
<gene>
    <name evidence="2" type="ORF">CTOB1V02_LOCUS14562</name>
</gene>
<dbReference type="AlphaFoldDB" id="A0A7R8WRZ5"/>
<feature type="region of interest" description="Disordered" evidence="1">
    <location>
        <begin position="1"/>
        <end position="38"/>
    </location>
</feature>